<keyword evidence="1" id="KW-0004">4Fe-4S</keyword>
<name>A0A1Q9JFN0_9FIRM</name>
<dbReference type="Pfam" id="PF07992">
    <property type="entry name" value="Pyr_redox_2"/>
    <property type="match status" value="1"/>
</dbReference>
<dbReference type="NCBIfam" id="NF009410">
    <property type="entry name" value="PRK12771.1"/>
    <property type="match status" value="1"/>
</dbReference>
<dbReference type="AlphaFoldDB" id="A0A1Q9JFN0"/>
<organism evidence="10 11">
    <name type="scientific">Hornefia porci</name>
    <dbReference type="NCBI Taxonomy" id="2652292"/>
    <lineage>
        <taxon>Bacteria</taxon>
        <taxon>Bacillati</taxon>
        <taxon>Bacillota</taxon>
        <taxon>Clostridia</taxon>
        <taxon>Peptostreptococcales</taxon>
        <taxon>Anaerovoracaceae</taxon>
        <taxon>Hornefia</taxon>
    </lineage>
</organism>
<dbReference type="InterPro" id="IPR006963">
    <property type="entry name" value="Mopterin_OxRdtase_4Fe-4S_dom"/>
</dbReference>
<dbReference type="PROSITE" id="PS51085">
    <property type="entry name" value="2FE2S_FER_2"/>
    <property type="match status" value="1"/>
</dbReference>
<dbReference type="Gene3D" id="1.10.1060.10">
    <property type="entry name" value="Alpha-helical ferredoxin"/>
    <property type="match status" value="1"/>
</dbReference>
<dbReference type="PANTHER" id="PTHR42783:SF3">
    <property type="entry name" value="GLUTAMATE SYNTHASE [NADPH] SMALL CHAIN-RELATED"/>
    <property type="match status" value="1"/>
</dbReference>
<evidence type="ECO:0000259" key="9">
    <source>
        <dbReference type="PROSITE" id="PS51669"/>
    </source>
</evidence>
<dbReference type="SUPFAM" id="SSF54862">
    <property type="entry name" value="4Fe-4S ferredoxins"/>
    <property type="match status" value="1"/>
</dbReference>
<dbReference type="Pfam" id="PF14691">
    <property type="entry name" value="Fer4_20"/>
    <property type="match status" value="1"/>
</dbReference>
<evidence type="ECO:0000256" key="1">
    <source>
        <dbReference type="ARBA" id="ARBA00022485"/>
    </source>
</evidence>
<keyword evidence="3" id="KW-0677">Repeat</keyword>
<dbReference type="Proteomes" id="UP000187404">
    <property type="component" value="Unassembled WGS sequence"/>
</dbReference>
<dbReference type="SUPFAM" id="SSF51971">
    <property type="entry name" value="Nucleotide-binding domain"/>
    <property type="match status" value="1"/>
</dbReference>
<dbReference type="InterPro" id="IPR042204">
    <property type="entry name" value="2Fe-2S-bd_N"/>
</dbReference>
<dbReference type="SUPFAM" id="SSF53706">
    <property type="entry name" value="Formate dehydrogenase/DMSO reductase, domains 1-3"/>
    <property type="match status" value="1"/>
</dbReference>
<keyword evidence="6" id="KW-0411">Iron-sulfur</keyword>
<accession>A0A1Q9JFN0</accession>
<keyword evidence="2" id="KW-0479">Metal-binding</keyword>
<comment type="caution">
    <text evidence="10">The sequence shown here is derived from an EMBL/GenBank/DDBJ whole genome shotgun (WGS) entry which is preliminary data.</text>
</comment>
<feature type="domain" description="4Fe-4S ferredoxin-type" evidence="8">
    <location>
        <begin position="651"/>
        <end position="679"/>
    </location>
</feature>
<feature type="domain" description="4Fe-4S Mo/W bis-MGD-type" evidence="9">
    <location>
        <begin position="688"/>
        <end position="744"/>
    </location>
</feature>
<feature type="domain" description="2Fe-2S ferredoxin-type" evidence="7">
    <location>
        <begin position="2"/>
        <end position="80"/>
    </location>
</feature>
<evidence type="ECO:0000256" key="3">
    <source>
        <dbReference type="ARBA" id="ARBA00022737"/>
    </source>
</evidence>
<dbReference type="InterPro" id="IPR017896">
    <property type="entry name" value="4Fe4S_Fe-S-bd"/>
</dbReference>
<dbReference type="Gene3D" id="2.20.25.90">
    <property type="entry name" value="ADC-like domains"/>
    <property type="match status" value="1"/>
</dbReference>
<dbReference type="Gene3D" id="3.40.228.10">
    <property type="entry name" value="Dimethylsulfoxide Reductase, domain 2"/>
    <property type="match status" value="1"/>
</dbReference>
<keyword evidence="11" id="KW-1185">Reference proteome</keyword>
<evidence type="ECO:0000256" key="2">
    <source>
        <dbReference type="ARBA" id="ARBA00022723"/>
    </source>
</evidence>
<feature type="domain" description="4Fe-4S ferredoxin-type" evidence="8">
    <location>
        <begin position="607"/>
        <end position="640"/>
    </location>
</feature>
<dbReference type="EMBL" id="MJIE01000001">
    <property type="protein sequence ID" value="OLR54999.1"/>
    <property type="molecule type" value="Genomic_DNA"/>
</dbReference>
<dbReference type="FunFam" id="3.30.70.20:FF:000035">
    <property type="entry name" value="Iron hydrogenase 1"/>
    <property type="match status" value="1"/>
</dbReference>
<dbReference type="Pfam" id="PF13510">
    <property type="entry name" value="Fer2_4"/>
    <property type="match status" value="1"/>
</dbReference>
<keyword evidence="4" id="KW-0560">Oxidoreductase</keyword>
<dbReference type="GO" id="GO:0046872">
    <property type="term" value="F:metal ion binding"/>
    <property type="evidence" value="ECO:0007669"/>
    <property type="project" value="UniProtKB-KW"/>
</dbReference>
<dbReference type="PROSITE" id="PS51669">
    <property type="entry name" value="4FE4S_MOW_BIS_MGD"/>
    <property type="match status" value="1"/>
</dbReference>
<dbReference type="CDD" id="cd00207">
    <property type="entry name" value="fer2"/>
    <property type="match status" value="1"/>
</dbReference>
<dbReference type="SUPFAM" id="SSF46548">
    <property type="entry name" value="alpha-helical ferredoxin"/>
    <property type="match status" value="1"/>
</dbReference>
<dbReference type="PROSITE" id="PS51379">
    <property type="entry name" value="4FE4S_FER_2"/>
    <property type="match status" value="2"/>
</dbReference>
<dbReference type="SMART" id="SM00926">
    <property type="entry name" value="Molybdop_Fe4S4"/>
    <property type="match status" value="1"/>
</dbReference>
<evidence type="ECO:0000256" key="4">
    <source>
        <dbReference type="ARBA" id="ARBA00023002"/>
    </source>
</evidence>
<keyword evidence="5" id="KW-0408">Iron</keyword>
<dbReference type="Gene3D" id="3.50.50.60">
    <property type="entry name" value="FAD/NAD(P)-binding domain"/>
    <property type="match status" value="2"/>
</dbReference>
<dbReference type="InterPro" id="IPR009051">
    <property type="entry name" value="Helical_ferredxn"/>
</dbReference>
<reference evidence="10 11" key="1">
    <citation type="journal article" date="2016" name="Appl. Environ. Microbiol.">
        <title>Function and Phylogeny of Bacterial Butyryl Coenzyme A:Acetate Transferases and Their Diversity in the Proximal Colon of Swine.</title>
        <authorList>
            <person name="Trachsel J."/>
            <person name="Bayles D.O."/>
            <person name="Looft T."/>
            <person name="Levine U.Y."/>
            <person name="Allen H.K."/>
        </authorList>
    </citation>
    <scope>NUCLEOTIDE SEQUENCE [LARGE SCALE GENOMIC DNA]</scope>
    <source>
        <strain evidence="10 11">68-3-10</strain>
    </source>
</reference>
<dbReference type="InterPro" id="IPR001041">
    <property type="entry name" value="2Fe-2S_ferredoxin-type"/>
</dbReference>
<evidence type="ECO:0000259" key="8">
    <source>
        <dbReference type="PROSITE" id="PS51379"/>
    </source>
</evidence>
<dbReference type="Gene3D" id="3.40.50.740">
    <property type="match status" value="2"/>
</dbReference>
<dbReference type="GO" id="GO:0016491">
    <property type="term" value="F:oxidoreductase activity"/>
    <property type="evidence" value="ECO:0007669"/>
    <property type="project" value="UniProtKB-KW"/>
</dbReference>
<dbReference type="Pfam" id="PF04879">
    <property type="entry name" value="Molybdop_Fe4S4"/>
    <property type="match status" value="1"/>
</dbReference>
<dbReference type="PANTHER" id="PTHR42783">
    <property type="entry name" value="GLUTAMATE SYNTHASE [NADPH] SMALL CHAIN"/>
    <property type="match status" value="1"/>
</dbReference>
<dbReference type="GO" id="GO:0051539">
    <property type="term" value="F:4 iron, 4 sulfur cluster binding"/>
    <property type="evidence" value="ECO:0007669"/>
    <property type="project" value="UniProtKB-KW"/>
</dbReference>
<dbReference type="InterPro" id="IPR006656">
    <property type="entry name" value="Mopterin_OxRdtase"/>
</dbReference>
<evidence type="ECO:0000256" key="5">
    <source>
        <dbReference type="ARBA" id="ARBA00023004"/>
    </source>
</evidence>
<dbReference type="PRINTS" id="PR00419">
    <property type="entry name" value="ADXRDTASE"/>
</dbReference>
<evidence type="ECO:0000313" key="10">
    <source>
        <dbReference type="EMBL" id="OLR54999.1"/>
    </source>
</evidence>
<dbReference type="Pfam" id="PF22117">
    <property type="entry name" value="Fer4_Nqo3"/>
    <property type="match status" value="1"/>
</dbReference>
<dbReference type="OrthoDB" id="9803192at2"/>
<dbReference type="InterPro" id="IPR054351">
    <property type="entry name" value="NADH_UbQ_OxRdtase_ferredoxin"/>
</dbReference>
<dbReference type="STRING" id="1261640.BHK98_02245"/>
<protein>
    <submittedName>
        <fullName evidence="10">Molybdopterin oxidoreductase</fullName>
    </submittedName>
</protein>
<evidence type="ECO:0000256" key="6">
    <source>
        <dbReference type="ARBA" id="ARBA00023014"/>
    </source>
</evidence>
<proteinExistence type="predicted"/>
<sequence>MKKFRMNIDGKEVFGLPGQTILEVARENDIFIPTLCYDERTKIYGACGICVVEVEGNPKLCKACATDIADGMVVMTSTERVLESRKTNLELLVSNHNGDCKGPCSLACPAGTDCQGYVGLIANGEYEKANELIKDKIPLPASIGRVCPHPCEDDCRRALVDEPISIMALKRFAADNDLMAEEQYLPEIDEPTGKSVAIIGGGPMGLSAAYFLRQMGHEVTIFDAMPKLGGMLRYGIPEYRLPKEVLDSEIELIRAMGVEIVPDTKVGEDIPFETVRGDFDAVLLGIGAWVSTGVGCPGEDAEGVIGGIDFLRKVVRNEPIDFGEKVAIVGGGNTAMDACRTAVRMGAKEVYNIYRRTKDEMPADMLEIEEAEEEGVIFKNLTNPKEILKDENGHVKQVVLQCMELGEPDESGRRRPVPVEGKTETIDIDTVILAIGQAVDASIFDVDKTRKNAIAYDPDTYMTSMPGVFAGGDCGNDKISIAIEAIADAKKASEVIDSYLNGETIKYEKPFFVERDDITEKTFEDRERICREKADQLSAAERKDNFSEVVFGGLTEEQAVKEANRCLECGCHDYYECKLIELSNQYGVKSDRFCGEKNLTEFEDDHPFIARDTDKCILCGLCVRVCDEVMGVGALGLVNRGFDTVVMPNMMKPLAESGCESCGQCVACCPTGALQEKQTVQKEVPLDTEITETTCSYCSVGCSLDLESYGDMLIKANPDEEGYVNAGICCAKGKWGFDASVLEGKIVDPRIKDGDGFRLTDYHEAFVMMAKKLEAVRVRHGAESIGVAISDRYTNEEAYAIKKFADVIGARTFTFNRRASGVSEVLGLDHEASPNTIDELLSTDVILVPGFIKNRNAVIWNKIKQAAERGASVIVLNTEGAQDEWEFAAKVINVDNSTEFLKRIAKYLVENGKTSDAEGFDAFVKSLEGVELCDECRSVAEMYAGAKKAMIVYQQNVLSTEAARLIGEIAMLSGHIGTPRDGILEVKPKNNSQGLVDLGIYAGAEAMDGLKGLLIFGEDPTDADLSGLEFLGVSDVMMTETAKKADVVLPGTGFASASGTYTNTERRLMPVEPAIDEDVDFSNWEIAAELAHVFEEEFSFEDEYDISEEMNDAVPMYKYAEEGEILGGALKPCEPKFRAAEDAKLIDELACTDAMMRQTAERIPTPVKATI</sequence>
<dbReference type="InterPro" id="IPR036188">
    <property type="entry name" value="FAD/NAD-bd_sf"/>
</dbReference>
<evidence type="ECO:0000259" key="7">
    <source>
        <dbReference type="PROSITE" id="PS51085"/>
    </source>
</evidence>
<dbReference type="RefSeq" id="WP_075712007.1">
    <property type="nucleotide sequence ID" value="NZ_MJIE01000001.1"/>
</dbReference>
<gene>
    <name evidence="10" type="ORF">BHK98_02245</name>
</gene>
<dbReference type="InterPro" id="IPR028261">
    <property type="entry name" value="DPD_II"/>
</dbReference>
<dbReference type="InterPro" id="IPR036010">
    <property type="entry name" value="2Fe-2S_ferredoxin-like_sf"/>
</dbReference>
<dbReference type="Pfam" id="PF00384">
    <property type="entry name" value="Molybdopterin"/>
    <property type="match status" value="1"/>
</dbReference>
<dbReference type="Gene3D" id="3.30.70.20">
    <property type="match status" value="1"/>
</dbReference>
<dbReference type="Gene3D" id="3.10.20.440">
    <property type="entry name" value="2Fe-2S iron-sulphur cluster binding domain, sarcosine oxidase, alpha subunit, N-terminal domain"/>
    <property type="match status" value="1"/>
</dbReference>
<evidence type="ECO:0000313" key="11">
    <source>
        <dbReference type="Proteomes" id="UP000187404"/>
    </source>
</evidence>
<dbReference type="SUPFAM" id="SSF54292">
    <property type="entry name" value="2Fe-2S ferredoxin-like"/>
    <property type="match status" value="1"/>
</dbReference>
<dbReference type="InterPro" id="IPR023753">
    <property type="entry name" value="FAD/NAD-binding_dom"/>
</dbReference>